<evidence type="ECO:0000313" key="3">
    <source>
        <dbReference type="EMBL" id="NXA08371.1"/>
    </source>
</evidence>
<protein>
    <submittedName>
        <fullName evidence="3">CCL14 protein</fullName>
    </submittedName>
</protein>
<dbReference type="OrthoDB" id="9892424at2759"/>
<dbReference type="CDD" id="cd00272">
    <property type="entry name" value="Chemokine_CC"/>
    <property type="match status" value="1"/>
</dbReference>
<dbReference type="EMBL" id="VZSY01000191">
    <property type="protein sequence ID" value="NXA08371.1"/>
    <property type="molecule type" value="Genomic_DNA"/>
</dbReference>
<feature type="non-terminal residue" evidence="3">
    <location>
        <position position="1"/>
    </location>
</feature>
<dbReference type="GO" id="GO:0005615">
    <property type="term" value="C:extracellular space"/>
    <property type="evidence" value="ECO:0007669"/>
    <property type="project" value="UniProtKB-KW"/>
</dbReference>
<feature type="non-terminal residue" evidence="3">
    <location>
        <position position="72"/>
    </location>
</feature>
<dbReference type="Pfam" id="PF00048">
    <property type="entry name" value="IL8"/>
    <property type="match status" value="1"/>
</dbReference>
<keyword evidence="4" id="KW-1185">Reference proteome</keyword>
<organism evidence="3 4">
    <name type="scientific">Sapayoa aenigma</name>
    <name type="common">broad-billed sapayoa</name>
    <dbReference type="NCBI Taxonomy" id="239371"/>
    <lineage>
        <taxon>Eukaryota</taxon>
        <taxon>Metazoa</taxon>
        <taxon>Chordata</taxon>
        <taxon>Craniata</taxon>
        <taxon>Vertebrata</taxon>
        <taxon>Euteleostomi</taxon>
        <taxon>Archelosauria</taxon>
        <taxon>Archosauria</taxon>
        <taxon>Dinosauria</taxon>
        <taxon>Saurischia</taxon>
        <taxon>Theropoda</taxon>
        <taxon>Coelurosauria</taxon>
        <taxon>Aves</taxon>
        <taxon>Neognathae</taxon>
        <taxon>Neoaves</taxon>
        <taxon>Telluraves</taxon>
        <taxon>Australaves</taxon>
        <taxon>Passeriformes</taxon>
        <taxon>Tyrannidae</taxon>
        <taxon>Sapayoa</taxon>
    </lineage>
</organism>
<dbReference type="AlphaFoldDB" id="A0A7K7SXV5"/>
<dbReference type="Gene3D" id="2.40.50.40">
    <property type="match status" value="1"/>
</dbReference>
<evidence type="ECO:0000256" key="1">
    <source>
        <dbReference type="ARBA" id="ARBA00022514"/>
    </source>
</evidence>
<dbReference type="SMART" id="SM00199">
    <property type="entry name" value="SCY"/>
    <property type="match status" value="1"/>
</dbReference>
<evidence type="ECO:0000259" key="2">
    <source>
        <dbReference type="SMART" id="SM00199"/>
    </source>
</evidence>
<proteinExistence type="predicted"/>
<name>A0A7K7SXV5_9TYRA</name>
<dbReference type="InterPro" id="IPR036048">
    <property type="entry name" value="Interleukin_8-like_sf"/>
</dbReference>
<dbReference type="PANTHER" id="PTHR12015">
    <property type="entry name" value="SMALL INDUCIBLE CYTOKINE A"/>
    <property type="match status" value="1"/>
</dbReference>
<sequence>PAPYSPTECCFNYIKGPLRLANLKAFYSTPRECFFPATVFETKNGNKVCANPEETWVQTAVGRLQKRKGLRA</sequence>
<dbReference type="SUPFAM" id="SSF54117">
    <property type="entry name" value="Interleukin 8-like chemokines"/>
    <property type="match status" value="1"/>
</dbReference>
<dbReference type="GO" id="GO:0006955">
    <property type="term" value="P:immune response"/>
    <property type="evidence" value="ECO:0007669"/>
    <property type="project" value="InterPro"/>
</dbReference>
<gene>
    <name evidence="3" type="primary">Ccl14</name>
    <name evidence="3" type="ORF">SAPAEN_R10593</name>
</gene>
<accession>A0A7K7SXV5</accession>
<feature type="domain" description="Chemokine interleukin-8-like" evidence="2">
    <location>
        <begin position="6"/>
        <end position="64"/>
    </location>
</feature>
<dbReference type="GO" id="GO:0008009">
    <property type="term" value="F:chemokine activity"/>
    <property type="evidence" value="ECO:0007669"/>
    <property type="project" value="InterPro"/>
</dbReference>
<reference evidence="3 4" key="1">
    <citation type="submission" date="2019-09" db="EMBL/GenBank/DDBJ databases">
        <title>Bird 10,000 Genomes (B10K) Project - Family phase.</title>
        <authorList>
            <person name="Zhang G."/>
        </authorList>
    </citation>
    <scope>NUCLEOTIDE SEQUENCE [LARGE SCALE GENOMIC DNA]</scope>
    <source>
        <strain evidence="3">B10K-DU-030-41</strain>
        <tissue evidence="3">Muscle</tissue>
    </source>
</reference>
<dbReference type="Proteomes" id="UP000589485">
    <property type="component" value="Unassembled WGS sequence"/>
</dbReference>
<comment type="caution">
    <text evidence="3">The sequence shown here is derived from an EMBL/GenBank/DDBJ whole genome shotgun (WGS) entry which is preliminary data.</text>
</comment>
<dbReference type="InterPro" id="IPR001811">
    <property type="entry name" value="Chemokine_IL8-like_dom"/>
</dbReference>
<keyword evidence="1" id="KW-0202">Cytokine</keyword>
<dbReference type="InterPro" id="IPR039809">
    <property type="entry name" value="Chemokine_b/g/d"/>
</dbReference>
<evidence type="ECO:0000313" key="4">
    <source>
        <dbReference type="Proteomes" id="UP000589485"/>
    </source>
</evidence>